<dbReference type="AlphaFoldDB" id="A0ABD2MEA9"/>
<dbReference type="EMBL" id="JBICBT010000017">
    <property type="protein sequence ID" value="KAL3125865.1"/>
    <property type="molecule type" value="Genomic_DNA"/>
</dbReference>
<feature type="region of interest" description="Disordered" evidence="1">
    <location>
        <begin position="1"/>
        <end position="23"/>
    </location>
</feature>
<reference evidence="2 3" key="1">
    <citation type="submission" date="2024-10" db="EMBL/GenBank/DDBJ databases">
        <authorList>
            <person name="Kim D."/>
        </authorList>
    </citation>
    <scope>NUCLEOTIDE SEQUENCE [LARGE SCALE GENOMIC DNA]</scope>
    <source>
        <strain evidence="2">BH-2024</strain>
    </source>
</reference>
<gene>
    <name evidence="2" type="ORF">niasHT_000720</name>
</gene>
<evidence type="ECO:0000313" key="3">
    <source>
        <dbReference type="Proteomes" id="UP001620626"/>
    </source>
</evidence>
<comment type="caution">
    <text evidence="2">The sequence shown here is derived from an EMBL/GenBank/DDBJ whole genome shotgun (WGS) entry which is preliminary data.</text>
</comment>
<keyword evidence="3" id="KW-1185">Reference proteome</keyword>
<name>A0ABD2MEA9_9BILA</name>
<feature type="compositionally biased region" description="Polar residues" evidence="1">
    <location>
        <begin position="10"/>
        <end position="20"/>
    </location>
</feature>
<sequence>MIHQLRHSPGGTTSTQNLSGPNHRCISLPGFRYKFFGATAGKLGSTQRSQHPTRSRRSTTEQPKRLLAHTHLQRISTNSRASTGVSSPPNTTAVTRRLILLTAASARPQTRRLILSTAASARHPIASTHLVDSRISSTLILTQCQDEFAAIWDMR</sequence>
<organism evidence="2 3">
    <name type="scientific">Heterodera trifolii</name>
    <dbReference type="NCBI Taxonomy" id="157864"/>
    <lineage>
        <taxon>Eukaryota</taxon>
        <taxon>Metazoa</taxon>
        <taxon>Ecdysozoa</taxon>
        <taxon>Nematoda</taxon>
        <taxon>Chromadorea</taxon>
        <taxon>Rhabditida</taxon>
        <taxon>Tylenchina</taxon>
        <taxon>Tylenchomorpha</taxon>
        <taxon>Tylenchoidea</taxon>
        <taxon>Heteroderidae</taxon>
        <taxon>Heteroderinae</taxon>
        <taxon>Heterodera</taxon>
    </lineage>
</organism>
<protein>
    <submittedName>
        <fullName evidence="2">Uncharacterized protein</fullName>
    </submittedName>
</protein>
<evidence type="ECO:0000256" key="1">
    <source>
        <dbReference type="SAM" id="MobiDB-lite"/>
    </source>
</evidence>
<dbReference type="Proteomes" id="UP001620626">
    <property type="component" value="Unassembled WGS sequence"/>
</dbReference>
<evidence type="ECO:0000313" key="2">
    <source>
        <dbReference type="EMBL" id="KAL3125865.1"/>
    </source>
</evidence>
<accession>A0ABD2MEA9</accession>
<proteinExistence type="predicted"/>
<feature type="region of interest" description="Disordered" evidence="1">
    <location>
        <begin position="42"/>
        <end position="64"/>
    </location>
</feature>